<dbReference type="Proteomes" id="UP001549164">
    <property type="component" value="Unassembled WGS sequence"/>
</dbReference>
<feature type="domain" description="DUF4123" evidence="1">
    <location>
        <begin position="126"/>
        <end position="244"/>
    </location>
</feature>
<accession>A0ABV2IG47</accession>
<proteinExistence type="predicted"/>
<evidence type="ECO:0000259" key="1">
    <source>
        <dbReference type="Pfam" id="PF13503"/>
    </source>
</evidence>
<keyword evidence="3" id="KW-1185">Reference proteome</keyword>
<dbReference type="RefSeq" id="WP_354435698.1">
    <property type="nucleotide sequence ID" value="NZ_JBEPLY010000017.1"/>
</dbReference>
<sequence>MLCDSRDDFDVVLRKHAQSLGLILMWTQDVRPVTDWIKVNPKLIGVGGNLARAVHPDNKVALGPLTAIENPNAEATQQDYLAIAEHDIPPLPDQKDRPFWERDWIAPELKELLFDQPEGEAQLRTYFLVDAALRKNITGVFDLDTIDVPAQCLFQGDTAEELKEAAPWLIDMTLPVGTMEDRDGVLAFHRDFFQQYWDKNTGIFIRSTAFFAEIRSHLRKFTKIQDANGRWLFLRFWDASVLDAVRLLSRQDTFVRDFVGQHRLDLPI</sequence>
<organism evidence="2 3">
    <name type="scientific">Martelella mangrovi</name>
    <dbReference type="NCBI Taxonomy" id="1397477"/>
    <lineage>
        <taxon>Bacteria</taxon>
        <taxon>Pseudomonadati</taxon>
        <taxon>Pseudomonadota</taxon>
        <taxon>Alphaproteobacteria</taxon>
        <taxon>Hyphomicrobiales</taxon>
        <taxon>Aurantimonadaceae</taxon>
        <taxon>Martelella</taxon>
    </lineage>
</organism>
<protein>
    <recommendedName>
        <fullName evidence="1">DUF4123 domain-containing protein</fullName>
    </recommendedName>
</protein>
<name>A0ABV2IG47_9HYPH</name>
<evidence type="ECO:0000313" key="3">
    <source>
        <dbReference type="Proteomes" id="UP001549164"/>
    </source>
</evidence>
<dbReference type="EMBL" id="JBEPLY010000017">
    <property type="protein sequence ID" value="MET3601898.1"/>
    <property type="molecule type" value="Genomic_DNA"/>
</dbReference>
<comment type="caution">
    <text evidence="2">The sequence shown here is derived from an EMBL/GenBank/DDBJ whole genome shotgun (WGS) entry which is preliminary data.</text>
</comment>
<dbReference type="Pfam" id="PF13503">
    <property type="entry name" value="DUF4123"/>
    <property type="match status" value="1"/>
</dbReference>
<reference evidence="2 3" key="1">
    <citation type="submission" date="2024-06" db="EMBL/GenBank/DDBJ databases">
        <title>Genomic Encyclopedia of Type Strains, Phase IV (KMG-IV): sequencing the most valuable type-strain genomes for metagenomic binning, comparative biology and taxonomic classification.</title>
        <authorList>
            <person name="Goeker M."/>
        </authorList>
    </citation>
    <scope>NUCLEOTIDE SEQUENCE [LARGE SCALE GENOMIC DNA]</scope>
    <source>
        <strain evidence="2 3">DSM 28102</strain>
    </source>
</reference>
<gene>
    <name evidence="2" type="ORF">ABID12_003861</name>
</gene>
<dbReference type="InterPro" id="IPR025391">
    <property type="entry name" value="DUF4123"/>
</dbReference>
<evidence type="ECO:0000313" key="2">
    <source>
        <dbReference type="EMBL" id="MET3601898.1"/>
    </source>
</evidence>